<dbReference type="Gene3D" id="1.25.40.10">
    <property type="entry name" value="Tetratricopeptide repeat domain"/>
    <property type="match status" value="1"/>
</dbReference>
<dbReference type="Ensembl" id="ENSHCOT00000008704.1">
    <property type="protein sequence ID" value="ENSHCOP00000003459.1"/>
    <property type="gene ID" value="ENSHCOG00000004799.1"/>
</dbReference>
<name>A0A3Q3D5R5_HIPCM</name>
<sequence length="126" mass="13673">MAAFASGVAQDPKSLHPFMVVSLVGQELLAHGFYAAAAEALEAALQIGTCSLKMRGSIFSALSAAYWSLGYAEKSLDYMKQDLDVARTLGECQSLIQSNHVSIRPVISVRRALSCRLHQFLVNIRS</sequence>
<reference evidence="1" key="2">
    <citation type="submission" date="2025-09" db="UniProtKB">
        <authorList>
            <consortium name="Ensembl"/>
        </authorList>
    </citation>
    <scope>IDENTIFICATION</scope>
</reference>
<reference evidence="1" key="1">
    <citation type="submission" date="2025-08" db="UniProtKB">
        <authorList>
            <consortium name="Ensembl"/>
        </authorList>
    </citation>
    <scope>IDENTIFICATION</scope>
</reference>
<dbReference type="Proteomes" id="UP000264820">
    <property type="component" value="Unplaced"/>
</dbReference>
<dbReference type="GeneTree" id="ENSGT00940000156428"/>
<organism evidence="1 2">
    <name type="scientific">Hippocampus comes</name>
    <name type="common">Tiger tail seahorse</name>
    <dbReference type="NCBI Taxonomy" id="109280"/>
    <lineage>
        <taxon>Eukaryota</taxon>
        <taxon>Metazoa</taxon>
        <taxon>Chordata</taxon>
        <taxon>Craniata</taxon>
        <taxon>Vertebrata</taxon>
        <taxon>Euteleostomi</taxon>
        <taxon>Actinopterygii</taxon>
        <taxon>Neopterygii</taxon>
        <taxon>Teleostei</taxon>
        <taxon>Neoteleostei</taxon>
        <taxon>Acanthomorphata</taxon>
        <taxon>Syngnathiaria</taxon>
        <taxon>Syngnathiformes</taxon>
        <taxon>Syngnathoidei</taxon>
        <taxon>Syngnathidae</taxon>
        <taxon>Hippocampus</taxon>
    </lineage>
</organism>
<dbReference type="STRING" id="109280.ENSHCOP00000003459"/>
<evidence type="ECO:0000313" key="2">
    <source>
        <dbReference type="Proteomes" id="UP000264820"/>
    </source>
</evidence>
<accession>A0A3Q3D5R5</accession>
<dbReference type="InterPro" id="IPR011990">
    <property type="entry name" value="TPR-like_helical_dom_sf"/>
</dbReference>
<keyword evidence="2" id="KW-1185">Reference proteome</keyword>
<dbReference type="AlphaFoldDB" id="A0A3Q3D5R5"/>
<evidence type="ECO:0000313" key="1">
    <source>
        <dbReference type="Ensembl" id="ENSHCOP00000003459.1"/>
    </source>
</evidence>
<proteinExistence type="predicted"/>
<protein>
    <submittedName>
        <fullName evidence="1">Uncharacterized protein</fullName>
    </submittedName>
</protein>